<dbReference type="EMBL" id="SJDL01000038">
    <property type="protein sequence ID" value="TBW49816.1"/>
    <property type="molecule type" value="Genomic_DNA"/>
</dbReference>
<name>A0ABY1ZHK6_9GAMM</name>
<evidence type="ECO:0000256" key="1">
    <source>
        <dbReference type="ARBA" id="ARBA00005181"/>
    </source>
</evidence>
<protein>
    <recommendedName>
        <fullName evidence="4 8">L-ectoine synthase</fullName>
        <ecNumber evidence="3 8">4.2.1.108</ecNumber>
    </recommendedName>
    <alternativeName>
        <fullName evidence="6 8">N-acetyldiaminobutyrate dehydratase</fullName>
    </alternativeName>
</protein>
<keyword evidence="5 8" id="KW-0456">Lyase</keyword>
<dbReference type="NCBIfam" id="NF009806">
    <property type="entry name" value="PRK13290.1"/>
    <property type="match status" value="1"/>
</dbReference>
<dbReference type="Gene3D" id="2.60.120.10">
    <property type="entry name" value="Jelly Rolls"/>
    <property type="match status" value="1"/>
</dbReference>
<evidence type="ECO:0000313" key="10">
    <source>
        <dbReference type="EMBL" id="TBW49816.1"/>
    </source>
</evidence>
<keyword evidence="11" id="KW-1185">Reference proteome</keyword>
<dbReference type="SUPFAM" id="SSF51182">
    <property type="entry name" value="RmlC-like cupins"/>
    <property type="match status" value="1"/>
</dbReference>
<feature type="region of interest" description="Disordered" evidence="9">
    <location>
        <begin position="114"/>
        <end position="133"/>
    </location>
</feature>
<dbReference type="PANTHER" id="PTHR39289:SF1">
    <property type="entry name" value="L-ECTOINE SYNTHASE"/>
    <property type="match status" value="1"/>
</dbReference>
<dbReference type="HAMAP" id="MF_01255">
    <property type="entry name" value="Ectoine_synth"/>
    <property type="match status" value="1"/>
</dbReference>
<evidence type="ECO:0000313" key="11">
    <source>
        <dbReference type="Proteomes" id="UP000313645"/>
    </source>
</evidence>
<dbReference type="Proteomes" id="UP000313645">
    <property type="component" value="Unassembled WGS sequence"/>
</dbReference>
<organism evidence="10 11">
    <name type="scientific">Marinobacter halodurans</name>
    <dbReference type="NCBI Taxonomy" id="2528979"/>
    <lineage>
        <taxon>Bacteria</taxon>
        <taxon>Pseudomonadati</taxon>
        <taxon>Pseudomonadota</taxon>
        <taxon>Gammaproteobacteria</taxon>
        <taxon>Pseudomonadales</taxon>
        <taxon>Marinobacteraceae</taxon>
        <taxon>Marinobacter</taxon>
    </lineage>
</organism>
<dbReference type="RefSeq" id="WP_131483473.1">
    <property type="nucleotide sequence ID" value="NZ_SJDL01000038.1"/>
</dbReference>
<dbReference type="Pfam" id="PF06339">
    <property type="entry name" value="Ectoine_synth"/>
    <property type="match status" value="1"/>
</dbReference>
<proteinExistence type="inferred from homology"/>
<evidence type="ECO:0000256" key="4">
    <source>
        <dbReference type="ARBA" id="ARBA00019707"/>
    </source>
</evidence>
<dbReference type="PANTHER" id="PTHR39289">
    <property type="match status" value="1"/>
</dbReference>
<comment type="catalytic activity">
    <reaction evidence="7 8">
        <text>(2S)-4-acetamido-2-aminobutanoate = L-ectoine + H2O</text>
        <dbReference type="Rhea" id="RHEA:17281"/>
        <dbReference type="ChEBI" id="CHEBI:15377"/>
        <dbReference type="ChEBI" id="CHEBI:58515"/>
        <dbReference type="ChEBI" id="CHEBI:58929"/>
        <dbReference type="EC" id="4.2.1.108"/>
    </reaction>
</comment>
<reference evidence="10 11" key="1">
    <citation type="submission" date="2019-02" db="EMBL/GenBank/DDBJ databases">
        <title>Marinobacter halodurans sp. nov., a marine bacterium isolated from sea tidal flat.</title>
        <authorList>
            <person name="Yoo Y."/>
            <person name="Lee D.W."/>
            <person name="Kim B.S."/>
            <person name="Kim J.-J."/>
        </authorList>
    </citation>
    <scope>NUCLEOTIDE SEQUENCE [LARGE SCALE GENOMIC DNA]</scope>
    <source>
        <strain evidence="10 11">YJ-S3-2</strain>
    </source>
</reference>
<dbReference type="InterPro" id="IPR011051">
    <property type="entry name" value="RmlC_Cupin_sf"/>
</dbReference>
<evidence type="ECO:0000256" key="2">
    <source>
        <dbReference type="ARBA" id="ARBA00009637"/>
    </source>
</evidence>
<dbReference type="InterPro" id="IPR014710">
    <property type="entry name" value="RmlC-like_jellyroll"/>
</dbReference>
<gene>
    <name evidence="8" type="primary">ectC</name>
    <name evidence="10" type="ORF">EZI54_19060</name>
</gene>
<comment type="similarity">
    <text evidence="2 8">Belongs to the ectoine synthase family.</text>
</comment>
<evidence type="ECO:0000256" key="3">
    <source>
        <dbReference type="ARBA" id="ARBA00013192"/>
    </source>
</evidence>
<dbReference type="EC" id="4.2.1.108" evidence="3 8"/>
<comment type="function">
    <text evidence="8">Catalyzes the circularization of gamma-N-acetyl-alpha,gamma-diaminobutyric acid (ADABA) to ectoine (1,4,5,6-tetrahydro-2-methyl-4-pyrimidine carboxylic acid), which is an excellent osmoprotectant.</text>
</comment>
<evidence type="ECO:0000256" key="5">
    <source>
        <dbReference type="ARBA" id="ARBA00023239"/>
    </source>
</evidence>
<accession>A0ABY1ZHK6</accession>
<dbReference type="InterPro" id="IPR010462">
    <property type="entry name" value="Ectoine_synth"/>
</dbReference>
<comment type="caution">
    <text evidence="10">The sequence shown here is derived from an EMBL/GenBank/DDBJ whole genome shotgun (WGS) entry which is preliminary data.</text>
</comment>
<comment type="pathway">
    <text evidence="1 8">Amine and polyamine biosynthesis; ectoine biosynthesis; L-ectoine from L-aspartate 4-semialdehyde: step 3/3.</text>
</comment>
<evidence type="ECO:0000256" key="7">
    <source>
        <dbReference type="ARBA" id="ARBA00048714"/>
    </source>
</evidence>
<dbReference type="CDD" id="cd06978">
    <property type="entry name" value="cupin_EctC"/>
    <property type="match status" value="1"/>
</dbReference>
<sequence>MKIVDLQNIIGSDADVFGPGEKPWNSRRLLLKKDGMGFSMHETIIPANSEFTFWYKNHLEAVYCVSGNGSIEDLATGEVHQIHDGILYALDKHDKHILRGGSEDMRLICTFNPPVSGRETHDPDGSYNLPDDE</sequence>
<evidence type="ECO:0000256" key="8">
    <source>
        <dbReference type="HAMAP-Rule" id="MF_01255"/>
    </source>
</evidence>
<evidence type="ECO:0000256" key="9">
    <source>
        <dbReference type="SAM" id="MobiDB-lite"/>
    </source>
</evidence>
<evidence type="ECO:0000256" key="6">
    <source>
        <dbReference type="ARBA" id="ARBA00033271"/>
    </source>
</evidence>